<dbReference type="SMART" id="SM00128">
    <property type="entry name" value="IPPc"/>
    <property type="match status" value="1"/>
</dbReference>
<gene>
    <name evidence="3" type="ORF">Q8F55_003607</name>
</gene>
<dbReference type="InterPro" id="IPR036691">
    <property type="entry name" value="Endo/exonu/phosph_ase_sf"/>
</dbReference>
<reference evidence="3 4" key="1">
    <citation type="submission" date="2023-08" db="EMBL/GenBank/DDBJ databases">
        <title>Annotated Genome Sequence of Vanrija albida AlHP1.</title>
        <authorList>
            <person name="Herzog R."/>
        </authorList>
    </citation>
    <scope>NUCLEOTIDE SEQUENCE [LARGE SCALE GENOMIC DNA]</scope>
    <source>
        <strain evidence="3 4">AlHP1</strain>
    </source>
</reference>
<dbReference type="EMBL" id="JBBXJM010000003">
    <property type="protein sequence ID" value="KAL1409612.1"/>
    <property type="molecule type" value="Genomic_DNA"/>
</dbReference>
<dbReference type="InterPro" id="IPR046985">
    <property type="entry name" value="IP5"/>
</dbReference>
<dbReference type="PANTHER" id="PTHR11200:SF300">
    <property type="entry name" value="TYPE II INOSITOL 1,4,5-TRISPHOSPHATE 5-PHOSPHATASE"/>
    <property type="match status" value="1"/>
</dbReference>
<feature type="region of interest" description="Disordered" evidence="1">
    <location>
        <begin position="706"/>
        <end position="728"/>
    </location>
</feature>
<feature type="domain" description="Inositol polyphosphate-related phosphatase" evidence="2">
    <location>
        <begin position="230"/>
        <end position="541"/>
    </location>
</feature>
<comment type="caution">
    <text evidence="3">The sequence shown here is derived from an EMBL/GenBank/DDBJ whole genome shotgun (WGS) entry which is preliminary data.</text>
</comment>
<evidence type="ECO:0000259" key="2">
    <source>
        <dbReference type="SMART" id="SM00128"/>
    </source>
</evidence>
<dbReference type="Proteomes" id="UP001565368">
    <property type="component" value="Unassembled WGS sequence"/>
</dbReference>
<dbReference type="Pfam" id="PF21310">
    <property type="entry name" value="OCRL-like_ASH"/>
    <property type="match status" value="1"/>
</dbReference>
<organism evidence="3 4">
    <name type="scientific">Vanrija albida</name>
    <dbReference type="NCBI Taxonomy" id="181172"/>
    <lineage>
        <taxon>Eukaryota</taxon>
        <taxon>Fungi</taxon>
        <taxon>Dikarya</taxon>
        <taxon>Basidiomycota</taxon>
        <taxon>Agaricomycotina</taxon>
        <taxon>Tremellomycetes</taxon>
        <taxon>Trichosporonales</taxon>
        <taxon>Trichosporonaceae</taxon>
        <taxon>Vanrija</taxon>
    </lineage>
</organism>
<sequence>MAPPPSTPPPEQGSLASLLRQTEAIVVSAPARLLLPSARVQAEVVVVRHTSGGVVESGVLVVAPPRPRAPARVLRTLAITPGTAAALTQTPPSPSSSFFAQSSKPHIELTLTSAERKAVLQFPPADSARVQTLIREIRAAVDSSFAHPASHAWLEFYPESEGSVPATPSDEDTSLERSFGALDASDAKADAKVDGDEAELYPNPYTVGFSRTAFLRKRLFGRQDKWSSTTPVSIRVVTYNVNNRIPPTGTKELAPVVGYGAEDIIVVGLQEVDLRSSALFVSQGNQRAEAWEQAIYNGLGDRKEQYETVSSIQYVGVLLIVIARSELRPEVRMVQESARGIGLMGFGGNKAGVAVRLKVHDTTLCFVNSHLAAWKEYLERRRSDYIQLRTLLTFPTPTDINPPLEAYHPEDRDLMVDDADVIFWLGDLNYRLELDDADIRGLITTQDWDALLTSDQLLTDIADNKSFIGFSEPRITFRPSFKYVHGSVTLDPKRSPAYCDRVLHRSRGTAIESKQYTTHDLLWSDHLPVTSTYSIDARVVDETKRGEALVECQCELDKLDELYRASLEVNTGEIDFGEVKYRRPTKKEIVLRNTGRVPATFSFRTPSPGKPICKPWFWPFPAAGVVESGQEVSLIVEAFVDEDHAAALTGGQDLNDVLVLQIQGGKESFISLQAQFLPTIVGLPLELLPDLPAAIREVPLATRKELLNPKQDDTDKKDDDESKAKAKGTKTAREVWRLLERLMAEGAGVDKLWTGEADATQVLDIIDALDSGADSLPGDARATAQALLHILYTLPTKLIPPEQRAECQAVQERDDAFAVVEKIAGVHGNVLIGLTSVVRLCNGAEVADEATVTALATAIFGERPLGREVVVRALLQG</sequence>
<dbReference type="PANTHER" id="PTHR11200">
    <property type="entry name" value="INOSITOL 5-PHOSPHATASE"/>
    <property type="match status" value="1"/>
</dbReference>
<evidence type="ECO:0000313" key="4">
    <source>
        <dbReference type="Proteomes" id="UP001565368"/>
    </source>
</evidence>
<keyword evidence="4" id="KW-1185">Reference proteome</keyword>
<protein>
    <recommendedName>
        <fullName evidence="2">Inositol polyphosphate-related phosphatase domain-containing protein</fullName>
    </recommendedName>
</protein>
<name>A0ABR3Q571_9TREE</name>
<dbReference type="InterPro" id="IPR013783">
    <property type="entry name" value="Ig-like_fold"/>
</dbReference>
<dbReference type="Pfam" id="PF22669">
    <property type="entry name" value="Exo_endo_phos2"/>
    <property type="match status" value="1"/>
</dbReference>
<evidence type="ECO:0000256" key="1">
    <source>
        <dbReference type="SAM" id="MobiDB-lite"/>
    </source>
</evidence>
<dbReference type="RefSeq" id="XP_069209556.1">
    <property type="nucleotide sequence ID" value="XM_069352138.1"/>
</dbReference>
<dbReference type="InterPro" id="IPR008936">
    <property type="entry name" value="Rho_GTPase_activation_prot"/>
</dbReference>
<proteinExistence type="predicted"/>
<accession>A0ABR3Q571</accession>
<dbReference type="Gene3D" id="2.60.40.10">
    <property type="entry name" value="Immunoglobulins"/>
    <property type="match status" value="1"/>
</dbReference>
<dbReference type="InterPro" id="IPR048869">
    <property type="entry name" value="OCRL-1_2_ASH"/>
</dbReference>
<dbReference type="InterPro" id="IPR000300">
    <property type="entry name" value="IPPc"/>
</dbReference>
<dbReference type="Gene3D" id="1.10.555.10">
    <property type="entry name" value="Rho GTPase activation protein"/>
    <property type="match status" value="1"/>
</dbReference>
<dbReference type="GeneID" id="95984650"/>
<dbReference type="SUPFAM" id="SSF56219">
    <property type="entry name" value="DNase I-like"/>
    <property type="match status" value="1"/>
</dbReference>
<evidence type="ECO:0000313" key="3">
    <source>
        <dbReference type="EMBL" id="KAL1409612.1"/>
    </source>
</evidence>
<feature type="compositionally biased region" description="Basic and acidic residues" evidence="1">
    <location>
        <begin position="706"/>
        <end position="724"/>
    </location>
</feature>
<dbReference type="Gene3D" id="3.60.10.10">
    <property type="entry name" value="Endonuclease/exonuclease/phosphatase"/>
    <property type="match status" value="1"/>
</dbReference>